<keyword evidence="3 5" id="KW-0808">Transferase</keyword>
<comment type="subcellular location">
    <subcellularLocation>
        <location evidence="5">Cytoplasm</location>
    </subcellularLocation>
</comment>
<keyword evidence="7" id="KW-1185">Reference proteome</keyword>
<comment type="caution">
    <text evidence="6">The sequence shown here is derived from an EMBL/GenBank/DDBJ whole genome shotgun (WGS) entry which is preliminary data.</text>
</comment>
<evidence type="ECO:0000313" key="6">
    <source>
        <dbReference type="EMBL" id="GAA2131107.1"/>
    </source>
</evidence>
<dbReference type="Proteomes" id="UP001500443">
    <property type="component" value="Unassembled WGS sequence"/>
</dbReference>
<organism evidence="6 7">
    <name type="scientific">Streptomyces synnematoformans</name>
    <dbReference type="NCBI Taxonomy" id="415721"/>
    <lineage>
        <taxon>Bacteria</taxon>
        <taxon>Bacillati</taxon>
        <taxon>Actinomycetota</taxon>
        <taxon>Actinomycetes</taxon>
        <taxon>Kitasatosporales</taxon>
        <taxon>Streptomycetaceae</taxon>
        <taxon>Streptomyces</taxon>
    </lineage>
</organism>
<gene>
    <name evidence="5" type="primary">tam</name>
    <name evidence="6" type="ORF">GCM10009802_39280</name>
</gene>
<dbReference type="PANTHER" id="PTHR43861:SF1">
    <property type="entry name" value="TRANS-ACONITATE 2-METHYLTRANSFERASE"/>
    <property type="match status" value="1"/>
</dbReference>
<dbReference type="Gene3D" id="1.10.150.290">
    <property type="entry name" value="S-adenosyl-L-methionine-dependent methyltransferases"/>
    <property type="match status" value="1"/>
</dbReference>
<dbReference type="InterPro" id="IPR029063">
    <property type="entry name" value="SAM-dependent_MTases_sf"/>
</dbReference>
<evidence type="ECO:0000256" key="4">
    <source>
        <dbReference type="ARBA" id="ARBA00022691"/>
    </source>
</evidence>
<sequence>MTSPSWDPQQYLRHEGPRTRPLIDLLARVGEPPRSPARIADIGCGTGNGTALLAARWPTAHVTGYDSSPSMLRAAAAHAGPTPGGGRIDFARADLADWTPEPGTYDLILGNAVLQWVPDHWEHFPRWLAGLAPGGTFAFQVPGNFDAPSHALMRQLTRDPRWRERLRGVLRDQPVLQPVAYLELLYDLGCTADAWETTYTHLLHGPDPVLDWVTGTGLRPVLDALGDETDAFVTAYAALLRTAYPPGPHGTPFPFRRIFALGVTP</sequence>
<keyword evidence="2 5" id="KW-0489">Methyltransferase</keyword>
<name>A0ABN2YQS5_9ACTN</name>
<dbReference type="InterPro" id="IPR023506">
    <property type="entry name" value="Trans-aconitate_MeTrfase"/>
</dbReference>
<keyword evidence="4 5" id="KW-0949">S-adenosyl-L-methionine</keyword>
<evidence type="ECO:0000313" key="7">
    <source>
        <dbReference type="Proteomes" id="UP001500443"/>
    </source>
</evidence>
<evidence type="ECO:0000256" key="5">
    <source>
        <dbReference type="HAMAP-Rule" id="MF_00560"/>
    </source>
</evidence>
<evidence type="ECO:0000256" key="2">
    <source>
        <dbReference type="ARBA" id="ARBA00022603"/>
    </source>
</evidence>
<accession>A0ABN2YQS5</accession>
<dbReference type="PANTHER" id="PTHR43861">
    <property type="entry name" value="TRANS-ACONITATE 2-METHYLTRANSFERASE-RELATED"/>
    <property type="match status" value="1"/>
</dbReference>
<dbReference type="InterPro" id="IPR023149">
    <property type="entry name" value="Trans_acon_MeTrfase_C"/>
</dbReference>
<dbReference type="EMBL" id="BAAAPF010000135">
    <property type="protein sequence ID" value="GAA2131107.1"/>
    <property type="molecule type" value="Genomic_DNA"/>
</dbReference>
<dbReference type="Gene3D" id="3.40.50.150">
    <property type="entry name" value="Vaccinia Virus protein VP39"/>
    <property type="match status" value="1"/>
</dbReference>
<reference evidence="6 7" key="1">
    <citation type="journal article" date="2019" name="Int. J. Syst. Evol. Microbiol.">
        <title>The Global Catalogue of Microorganisms (GCM) 10K type strain sequencing project: providing services to taxonomists for standard genome sequencing and annotation.</title>
        <authorList>
            <consortium name="The Broad Institute Genomics Platform"/>
            <consortium name="The Broad Institute Genome Sequencing Center for Infectious Disease"/>
            <person name="Wu L."/>
            <person name="Ma J."/>
        </authorList>
    </citation>
    <scope>NUCLEOTIDE SEQUENCE [LARGE SCALE GENOMIC DNA]</scope>
    <source>
        <strain evidence="6 7">JCM 15481</strain>
    </source>
</reference>
<keyword evidence="1 5" id="KW-0963">Cytoplasm</keyword>
<dbReference type="CDD" id="cd02440">
    <property type="entry name" value="AdoMet_MTases"/>
    <property type="match status" value="1"/>
</dbReference>
<dbReference type="EC" id="2.1.1.144" evidence="5"/>
<protein>
    <recommendedName>
        <fullName evidence="5">Trans-aconitate 2-methyltransferase</fullName>
        <ecNumber evidence="5">2.1.1.144</ecNumber>
    </recommendedName>
</protein>
<comment type="catalytic activity">
    <reaction evidence="5">
        <text>trans-aconitate + S-adenosyl-L-methionine = (E)-3-(methoxycarbonyl)pent-2-enedioate + S-adenosyl-L-homocysteine</text>
        <dbReference type="Rhea" id="RHEA:14969"/>
        <dbReference type="ChEBI" id="CHEBI:15708"/>
        <dbReference type="ChEBI" id="CHEBI:57470"/>
        <dbReference type="ChEBI" id="CHEBI:57856"/>
        <dbReference type="ChEBI" id="CHEBI:59789"/>
        <dbReference type="EC" id="2.1.1.144"/>
    </reaction>
</comment>
<proteinExistence type="inferred from homology"/>
<comment type="similarity">
    <text evidence="5">Belongs to the methyltransferase superfamily. Tam family.</text>
</comment>
<dbReference type="NCBIfam" id="NF010703">
    <property type="entry name" value="PRK14103.1"/>
    <property type="match status" value="1"/>
</dbReference>
<dbReference type="RefSeq" id="WP_344291310.1">
    <property type="nucleotide sequence ID" value="NZ_BAAAPF010000135.1"/>
</dbReference>
<dbReference type="SUPFAM" id="SSF53335">
    <property type="entry name" value="S-adenosyl-L-methionine-dependent methyltransferases"/>
    <property type="match status" value="1"/>
</dbReference>
<dbReference type="HAMAP" id="MF_00560">
    <property type="entry name" value="Tran_acon_Me_trans"/>
    <property type="match status" value="1"/>
</dbReference>
<evidence type="ECO:0000256" key="1">
    <source>
        <dbReference type="ARBA" id="ARBA00022490"/>
    </source>
</evidence>
<dbReference type="Pfam" id="PF13489">
    <property type="entry name" value="Methyltransf_23"/>
    <property type="match status" value="1"/>
</dbReference>
<comment type="function">
    <text evidence="5">Catalyzes the S-adenosylmethionine monomethyl esterification of trans-aconitate.</text>
</comment>
<evidence type="ECO:0000256" key="3">
    <source>
        <dbReference type="ARBA" id="ARBA00022679"/>
    </source>
</evidence>